<protein>
    <submittedName>
        <fullName evidence="2">Uncharacterized protein</fullName>
    </submittedName>
</protein>
<proteinExistence type="predicted"/>
<organism evidence="2 3">
    <name type="scientific">Euphydryas editha</name>
    <name type="common">Edith's checkerspot</name>
    <dbReference type="NCBI Taxonomy" id="104508"/>
    <lineage>
        <taxon>Eukaryota</taxon>
        <taxon>Metazoa</taxon>
        <taxon>Ecdysozoa</taxon>
        <taxon>Arthropoda</taxon>
        <taxon>Hexapoda</taxon>
        <taxon>Insecta</taxon>
        <taxon>Pterygota</taxon>
        <taxon>Neoptera</taxon>
        <taxon>Endopterygota</taxon>
        <taxon>Lepidoptera</taxon>
        <taxon>Glossata</taxon>
        <taxon>Ditrysia</taxon>
        <taxon>Papilionoidea</taxon>
        <taxon>Nymphalidae</taxon>
        <taxon>Nymphalinae</taxon>
        <taxon>Euphydryas</taxon>
    </lineage>
</organism>
<reference evidence="2" key="1">
    <citation type="submission" date="2022-03" db="EMBL/GenBank/DDBJ databases">
        <authorList>
            <person name="Tunstrom K."/>
        </authorList>
    </citation>
    <scope>NUCLEOTIDE SEQUENCE</scope>
</reference>
<name>A0AAU9UM85_EUPED</name>
<feature type="region of interest" description="Disordered" evidence="1">
    <location>
        <begin position="41"/>
        <end position="74"/>
    </location>
</feature>
<evidence type="ECO:0000313" key="2">
    <source>
        <dbReference type="EMBL" id="CAH2100666.1"/>
    </source>
</evidence>
<sequence>MEPECRSERPTPTTPIAVLPPPLLELVNKDVSSLEHNNKQMNEADANDASWTEVKNRRSRRASNVTRGTAEPGSTACALSAAERKSYLHLYYVQTGTTTEQVVAHLRKICDNDTCSAEALKSRGDYASFKLTVPAKNRDKYMKPEHWAEDVHIKPWRSGFRKPQQETGK</sequence>
<gene>
    <name evidence="2" type="ORF">EEDITHA_LOCUS15501</name>
</gene>
<evidence type="ECO:0000313" key="3">
    <source>
        <dbReference type="Proteomes" id="UP001153954"/>
    </source>
</evidence>
<comment type="caution">
    <text evidence="2">The sequence shown here is derived from an EMBL/GenBank/DDBJ whole genome shotgun (WGS) entry which is preliminary data.</text>
</comment>
<dbReference type="Proteomes" id="UP001153954">
    <property type="component" value="Unassembled WGS sequence"/>
</dbReference>
<dbReference type="EMBL" id="CAKOGL010000023">
    <property type="protein sequence ID" value="CAH2100666.1"/>
    <property type="molecule type" value="Genomic_DNA"/>
</dbReference>
<accession>A0AAU9UM85</accession>
<keyword evidence="3" id="KW-1185">Reference proteome</keyword>
<evidence type="ECO:0000256" key="1">
    <source>
        <dbReference type="SAM" id="MobiDB-lite"/>
    </source>
</evidence>
<dbReference type="AlphaFoldDB" id="A0AAU9UM85"/>